<proteinExistence type="inferred from homology"/>
<feature type="transmembrane region" description="Helical" evidence="7">
    <location>
        <begin position="119"/>
        <end position="145"/>
    </location>
</feature>
<dbReference type="Proteomes" id="UP000410984">
    <property type="component" value="Unassembled WGS sequence"/>
</dbReference>
<dbReference type="Pfam" id="PF00528">
    <property type="entry name" value="BPD_transp_1"/>
    <property type="match status" value="1"/>
</dbReference>
<feature type="transmembrane region" description="Helical" evidence="7">
    <location>
        <begin position="283"/>
        <end position="305"/>
    </location>
</feature>
<dbReference type="InterPro" id="IPR025966">
    <property type="entry name" value="OppC_N"/>
</dbReference>
<evidence type="ECO:0000256" key="2">
    <source>
        <dbReference type="ARBA" id="ARBA00022448"/>
    </source>
</evidence>
<protein>
    <submittedName>
        <fullName evidence="9">Putative D,D-dipeptide transport system permease protein DdpC</fullName>
    </submittedName>
</protein>
<keyword evidence="6 7" id="KW-0472">Membrane</keyword>
<evidence type="ECO:0000256" key="1">
    <source>
        <dbReference type="ARBA" id="ARBA00004651"/>
    </source>
</evidence>
<keyword evidence="2 7" id="KW-0813">Transport</keyword>
<organism evidence="9 10">
    <name type="scientific">Methylobacterium symbioticum</name>
    <dbReference type="NCBI Taxonomy" id="2584084"/>
    <lineage>
        <taxon>Bacteria</taxon>
        <taxon>Pseudomonadati</taxon>
        <taxon>Pseudomonadota</taxon>
        <taxon>Alphaproteobacteria</taxon>
        <taxon>Hyphomicrobiales</taxon>
        <taxon>Methylobacteriaceae</taxon>
        <taxon>Methylobacterium</taxon>
    </lineage>
</organism>
<evidence type="ECO:0000259" key="8">
    <source>
        <dbReference type="PROSITE" id="PS50928"/>
    </source>
</evidence>
<dbReference type="GO" id="GO:0005886">
    <property type="term" value="C:plasma membrane"/>
    <property type="evidence" value="ECO:0007669"/>
    <property type="project" value="UniProtKB-SubCell"/>
</dbReference>
<dbReference type="InterPro" id="IPR050366">
    <property type="entry name" value="BP-dependent_transpt_permease"/>
</dbReference>
<dbReference type="PROSITE" id="PS50928">
    <property type="entry name" value="ABC_TM1"/>
    <property type="match status" value="1"/>
</dbReference>
<comment type="subcellular location">
    <subcellularLocation>
        <location evidence="1 7">Cell membrane</location>
        <topology evidence="1 7">Multi-pass membrane protein</topology>
    </subcellularLocation>
</comment>
<dbReference type="InterPro" id="IPR035906">
    <property type="entry name" value="MetI-like_sf"/>
</dbReference>
<dbReference type="CDD" id="cd06261">
    <property type="entry name" value="TM_PBP2"/>
    <property type="match status" value="1"/>
</dbReference>
<dbReference type="Gene3D" id="1.10.3720.10">
    <property type="entry name" value="MetI-like"/>
    <property type="match status" value="1"/>
</dbReference>
<reference evidence="9 10" key="1">
    <citation type="submission" date="2019-06" db="EMBL/GenBank/DDBJ databases">
        <authorList>
            <person name="Rodrigo-Torres L."/>
            <person name="Arahal R. D."/>
            <person name="Lucena T."/>
        </authorList>
    </citation>
    <scope>NUCLEOTIDE SEQUENCE [LARGE SCALE GENOMIC DNA]</scope>
    <source>
        <strain evidence="9 10">SB0023/3</strain>
    </source>
</reference>
<evidence type="ECO:0000313" key="10">
    <source>
        <dbReference type="Proteomes" id="UP000410984"/>
    </source>
</evidence>
<keyword evidence="10" id="KW-1185">Reference proteome</keyword>
<feature type="transmembrane region" description="Helical" evidence="7">
    <location>
        <begin position="46"/>
        <end position="72"/>
    </location>
</feature>
<dbReference type="GO" id="GO:0055085">
    <property type="term" value="P:transmembrane transport"/>
    <property type="evidence" value="ECO:0007669"/>
    <property type="project" value="InterPro"/>
</dbReference>
<keyword evidence="3" id="KW-1003">Cell membrane</keyword>
<keyword evidence="5 7" id="KW-1133">Transmembrane helix</keyword>
<dbReference type="OrthoDB" id="9766870at2"/>
<evidence type="ECO:0000256" key="7">
    <source>
        <dbReference type="RuleBase" id="RU363032"/>
    </source>
</evidence>
<accession>A0A509EAH1</accession>
<dbReference type="RefSeq" id="WP_142581731.1">
    <property type="nucleotide sequence ID" value="NZ_CABFPH010000005.1"/>
</dbReference>
<evidence type="ECO:0000256" key="3">
    <source>
        <dbReference type="ARBA" id="ARBA00022475"/>
    </source>
</evidence>
<dbReference type="EMBL" id="CABFPH010000005">
    <property type="protein sequence ID" value="VUD70143.1"/>
    <property type="molecule type" value="Genomic_DNA"/>
</dbReference>
<dbReference type="PANTHER" id="PTHR43386:SF25">
    <property type="entry name" value="PEPTIDE ABC TRANSPORTER PERMEASE PROTEIN"/>
    <property type="match status" value="1"/>
</dbReference>
<name>A0A509EAH1_9HYPH</name>
<feature type="transmembrane region" description="Helical" evidence="7">
    <location>
        <begin position="234"/>
        <end position="263"/>
    </location>
</feature>
<comment type="similarity">
    <text evidence="7">Belongs to the binding-protein-dependent transport system permease family.</text>
</comment>
<keyword evidence="4 7" id="KW-0812">Transmembrane</keyword>
<gene>
    <name evidence="9" type="primary">ddpC</name>
    <name evidence="9" type="ORF">MET9862_00706</name>
</gene>
<dbReference type="AlphaFoldDB" id="A0A509EAH1"/>
<evidence type="ECO:0000256" key="6">
    <source>
        <dbReference type="ARBA" id="ARBA00023136"/>
    </source>
</evidence>
<evidence type="ECO:0000256" key="5">
    <source>
        <dbReference type="ARBA" id="ARBA00022989"/>
    </source>
</evidence>
<dbReference type="PANTHER" id="PTHR43386">
    <property type="entry name" value="OLIGOPEPTIDE TRANSPORT SYSTEM PERMEASE PROTEIN APPC"/>
    <property type="match status" value="1"/>
</dbReference>
<feature type="transmembrane region" description="Helical" evidence="7">
    <location>
        <begin position="165"/>
        <end position="192"/>
    </location>
</feature>
<feature type="domain" description="ABC transmembrane type-1" evidence="8">
    <location>
        <begin position="117"/>
        <end position="306"/>
    </location>
</feature>
<dbReference type="SUPFAM" id="SSF161098">
    <property type="entry name" value="MetI-like"/>
    <property type="match status" value="1"/>
</dbReference>
<dbReference type="InterPro" id="IPR000515">
    <property type="entry name" value="MetI-like"/>
</dbReference>
<dbReference type="Pfam" id="PF12911">
    <property type="entry name" value="OppC_N"/>
    <property type="match status" value="1"/>
</dbReference>
<evidence type="ECO:0000313" key="9">
    <source>
        <dbReference type="EMBL" id="VUD70143.1"/>
    </source>
</evidence>
<evidence type="ECO:0000256" key="4">
    <source>
        <dbReference type="ARBA" id="ARBA00022692"/>
    </source>
</evidence>
<sequence>MSLQPILPPAAPGLAPAAPVTAQPAPEASKLAPARSPTMIALRRGLSHGGFLIGASVLGLIVLAALAAPLIAPHDPYAQDVSRRLIPPVWHAKGSWEHVLGTDKLGRDYLSRLIYGSQISLLIGLSAALISGVIGTTLGILAGYFGGRVDALVSYVVTTRLAMPVVLVALAMASLVGGSLKVVVLVLGLLLWDRFAVVTRAATRQIRGQDFVAAARASGFGTARILVQEILPNILNALIVVATLEMAHAILLEAALSFLGLGVQPPLPSWGLMIAEGKPYMFFQPWVITIPGVALLVLVLGINLLGDGVRDITAPEGRN</sequence>